<accession>A0A9P3TCM6</accession>
<gene>
    <name evidence="1" type="ORF">I8531_005553</name>
</gene>
<organism evidence="1 2">
    <name type="scientific">Kluyvera intermedia</name>
    <name type="common">Enterobacter intermedius</name>
    <dbReference type="NCBI Taxonomy" id="61648"/>
    <lineage>
        <taxon>Bacteria</taxon>
        <taxon>Pseudomonadati</taxon>
        <taxon>Pseudomonadota</taxon>
        <taxon>Gammaproteobacteria</taxon>
        <taxon>Enterobacterales</taxon>
        <taxon>Enterobacteriaceae</taxon>
        <taxon>Kluyvera</taxon>
    </lineage>
</organism>
<dbReference type="RefSeq" id="WP_047370451.1">
    <property type="nucleotide sequence ID" value="NZ_CABMNU010000005.1"/>
</dbReference>
<sequence length="66" mass="7135">MLANYISKTSEENNRAEVVKAALEIAKVSVGRYDAAAACKTDREMQHVAQQIKALADAIDDALKVS</sequence>
<comment type="caution">
    <text evidence="1">The sequence shown here is derived from an EMBL/GenBank/DDBJ whole genome shotgun (WGS) entry which is preliminary data.</text>
</comment>
<evidence type="ECO:0000313" key="1">
    <source>
        <dbReference type="EMBL" id="HAT3585133.1"/>
    </source>
</evidence>
<protein>
    <submittedName>
        <fullName evidence="1">Uncharacterized protein</fullName>
    </submittedName>
</protein>
<dbReference type="Proteomes" id="UP000867740">
    <property type="component" value="Unassembled WGS sequence"/>
</dbReference>
<dbReference type="AlphaFoldDB" id="A0A9P3TCM6"/>
<reference evidence="1" key="1">
    <citation type="journal article" date="2018" name="Genome Biol.">
        <title>SKESA: strategic k-mer extension for scrupulous assemblies.</title>
        <authorList>
            <person name="Souvorov A."/>
            <person name="Agarwala R."/>
            <person name="Lipman D.J."/>
        </authorList>
    </citation>
    <scope>NUCLEOTIDE SEQUENCE</scope>
    <source>
        <strain evidence="1">CAVp300</strain>
    </source>
</reference>
<proteinExistence type="predicted"/>
<dbReference type="EMBL" id="DACSUM010000112">
    <property type="protein sequence ID" value="HAT3585133.1"/>
    <property type="molecule type" value="Genomic_DNA"/>
</dbReference>
<evidence type="ECO:0000313" key="2">
    <source>
        <dbReference type="Proteomes" id="UP000867740"/>
    </source>
</evidence>
<reference evidence="1" key="2">
    <citation type="submission" date="2020-10" db="EMBL/GenBank/DDBJ databases">
        <authorList>
            <consortium name="NCBI Pathogen Detection Project"/>
        </authorList>
    </citation>
    <scope>NUCLEOTIDE SEQUENCE</scope>
    <source>
        <strain evidence="1">CAVp300</strain>
    </source>
</reference>
<name>A0A9P3TCM6_KLUIN</name>